<feature type="transmembrane region" description="Helical" evidence="9">
    <location>
        <begin position="161"/>
        <end position="190"/>
    </location>
</feature>
<dbReference type="AlphaFoldDB" id="A0A1I1JJZ9"/>
<keyword evidence="7 9" id="KW-0472">Membrane</keyword>
<evidence type="ECO:0000313" key="12">
    <source>
        <dbReference type="Proteomes" id="UP000199058"/>
    </source>
</evidence>
<keyword evidence="3" id="KW-1003">Cell membrane</keyword>
<evidence type="ECO:0000256" key="6">
    <source>
        <dbReference type="ARBA" id="ARBA00022989"/>
    </source>
</evidence>
<comment type="subunit">
    <text evidence="9">The complex comprises the extracytoplasmic solute receptor protein and the two transmembrane proteins.</text>
</comment>
<dbReference type="Pfam" id="PF04290">
    <property type="entry name" value="DctQ"/>
    <property type="match status" value="1"/>
</dbReference>
<dbReference type="PANTHER" id="PTHR35011">
    <property type="entry name" value="2,3-DIKETO-L-GULONATE TRAP TRANSPORTER SMALL PERMEASE PROTEIN YIAM"/>
    <property type="match status" value="1"/>
</dbReference>
<sequence length="203" mass="22824">MKAAVHLRVAAALDLASRPLIGAGIWVGRLTSWLVLAVIAAVMLTVIMNALGMNELFRWENRVFLFQRAFTINSATELQWYLYGIFVLFASTYALHTNGHVRVDLFYSRFPARVKHAVDLLGHIFLLIPFCLFVAYLYWPQVEMSFMSGERSNFGGLGQRYLIKGALAVGLFFLALNAFGRILASLAAILDPKLAEKEPFHVR</sequence>
<dbReference type="EMBL" id="FOLH01000007">
    <property type="protein sequence ID" value="SFC48816.1"/>
    <property type="molecule type" value="Genomic_DNA"/>
</dbReference>
<evidence type="ECO:0000256" key="4">
    <source>
        <dbReference type="ARBA" id="ARBA00022519"/>
    </source>
</evidence>
<comment type="function">
    <text evidence="9">Part of the tripartite ATP-independent periplasmic (TRAP) transport system.</text>
</comment>
<feature type="domain" description="Tripartite ATP-independent periplasmic transporters DctQ component" evidence="10">
    <location>
        <begin position="68"/>
        <end position="185"/>
    </location>
</feature>
<evidence type="ECO:0000256" key="2">
    <source>
        <dbReference type="ARBA" id="ARBA00022448"/>
    </source>
</evidence>
<feature type="transmembrane region" description="Helical" evidence="9">
    <location>
        <begin position="120"/>
        <end position="140"/>
    </location>
</feature>
<dbReference type="STRING" id="1122252.SAMN05660443_2844"/>
<gene>
    <name evidence="11" type="ORF">SAMN05660443_2844</name>
</gene>
<organism evidence="11 12">
    <name type="scientific">Marinospirillum celere</name>
    <dbReference type="NCBI Taxonomy" id="1122252"/>
    <lineage>
        <taxon>Bacteria</taxon>
        <taxon>Pseudomonadati</taxon>
        <taxon>Pseudomonadota</taxon>
        <taxon>Gammaproteobacteria</taxon>
        <taxon>Oceanospirillales</taxon>
        <taxon>Oceanospirillaceae</taxon>
        <taxon>Marinospirillum</taxon>
    </lineage>
</organism>
<dbReference type="InterPro" id="IPR055348">
    <property type="entry name" value="DctQ"/>
</dbReference>
<dbReference type="GO" id="GO:0005886">
    <property type="term" value="C:plasma membrane"/>
    <property type="evidence" value="ECO:0007669"/>
    <property type="project" value="UniProtKB-SubCell"/>
</dbReference>
<evidence type="ECO:0000256" key="7">
    <source>
        <dbReference type="ARBA" id="ARBA00023136"/>
    </source>
</evidence>
<evidence type="ECO:0000256" key="9">
    <source>
        <dbReference type="RuleBase" id="RU369079"/>
    </source>
</evidence>
<feature type="transmembrane region" description="Helical" evidence="9">
    <location>
        <begin position="32"/>
        <end position="57"/>
    </location>
</feature>
<evidence type="ECO:0000313" key="11">
    <source>
        <dbReference type="EMBL" id="SFC48816.1"/>
    </source>
</evidence>
<feature type="transmembrane region" description="Helical" evidence="9">
    <location>
        <begin position="78"/>
        <end position="96"/>
    </location>
</feature>
<evidence type="ECO:0000256" key="3">
    <source>
        <dbReference type="ARBA" id="ARBA00022475"/>
    </source>
</evidence>
<keyword evidence="4 9" id="KW-0997">Cell inner membrane</keyword>
<dbReference type="GO" id="GO:0022857">
    <property type="term" value="F:transmembrane transporter activity"/>
    <property type="evidence" value="ECO:0007669"/>
    <property type="project" value="UniProtKB-UniRule"/>
</dbReference>
<evidence type="ECO:0000256" key="8">
    <source>
        <dbReference type="ARBA" id="ARBA00038436"/>
    </source>
</evidence>
<name>A0A1I1JJZ9_9GAMM</name>
<protein>
    <recommendedName>
        <fullName evidence="9">TRAP transporter small permease protein</fullName>
    </recommendedName>
</protein>
<keyword evidence="6 9" id="KW-1133">Transmembrane helix</keyword>
<keyword evidence="5 9" id="KW-0812">Transmembrane</keyword>
<comment type="similarity">
    <text evidence="8 9">Belongs to the TRAP transporter small permease family.</text>
</comment>
<keyword evidence="2 9" id="KW-0813">Transport</keyword>
<dbReference type="RefSeq" id="WP_091965031.1">
    <property type="nucleotide sequence ID" value="NZ_FOLH01000007.1"/>
</dbReference>
<comment type="subcellular location">
    <subcellularLocation>
        <location evidence="1 9">Cell inner membrane</location>
        <topology evidence="1 9">Multi-pass membrane protein</topology>
    </subcellularLocation>
</comment>
<evidence type="ECO:0000256" key="5">
    <source>
        <dbReference type="ARBA" id="ARBA00022692"/>
    </source>
</evidence>
<dbReference type="InterPro" id="IPR007387">
    <property type="entry name" value="TRAP_DctQ"/>
</dbReference>
<evidence type="ECO:0000256" key="1">
    <source>
        <dbReference type="ARBA" id="ARBA00004429"/>
    </source>
</evidence>
<dbReference type="OrthoDB" id="9795655at2"/>
<dbReference type="PANTHER" id="PTHR35011:SF4">
    <property type="entry name" value="SLL1102 PROTEIN"/>
    <property type="match status" value="1"/>
</dbReference>
<evidence type="ECO:0000259" key="10">
    <source>
        <dbReference type="Pfam" id="PF04290"/>
    </source>
</evidence>
<dbReference type="Proteomes" id="UP000199058">
    <property type="component" value="Unassembled WGS sequence"/>
</dbReference>
<reference evidence="11 12" key="1">
    <citation type="submission" date="2016-10" db="EMBL/GenBank/DDBJ databases">
        <authorList>
            <person name="de Groot N.N."/>
        </authorList>
    </citation>
    <scope>NUCLEOTIDE SEQUENCE [LARGE SCALE GENOMIC DNA]</scope>
    <source>
        <strain evidence="11 12">DSM 18438</strain>
    </source>
</reference>
<keyword evidence="12" id="KW-1185">Reference proteome</keyword>
<accession>A0A1I1JJZ9</accession>
<proteinExistence type="inferred from homology"/>